<dbReference type="InterPro" id="IPR033134">
    <property type="entry name" value="Asp/Glu_racemase_AS_2"/>
</dbReference>
<keyword evidence="6 8" id="KW-0961">Cell wall biogenesis/degradation</keyword>
<feature type="active site" description="Proton donor/acceptor" evidence="8">
    <location>
        <position position="184"/>
    </location>
</feature>
<evidence type="ECO:0000256" key="7">
    <source>
        <dbReference type="ARBA" id="ARBA00070053"/>
    </source>
</evidence>
<dbReference type="PANTHER" id="PTHR21198">
    <property type="entry name" value="GLUTAMATE RACEMASE"/>
    <property type="match status" value="1"/>
</dbReference>
<evidence type="ECO:0000256" key="2">
    <source>
        <dbReference type="ARBA" id="ARBA00013090"/>
    </source>
</evidence>
<dbReference type="Pfam" id="PF01177">
    <property type="entry name" value="Asp_Glu_race"/>
    <property type="match status" value="1"/>
</dbReference>
<keyword evidence="4 8" id="KW-0573">Peptidoglycan synthesis</keyword>
<dbReference type="PANTHER" id="PTHR21198:SF2">
    <property type="entry name" value="GLUTAMATE RACEMASE"/>
    <property type="match status" value="1"/>
</dbReference>
<dbReference type="HOGENOM" id="CLU_052344_0_2_7"/>
<feature type="active site" description="Proton donor/acceptor" evidence="8">
    <location>
        <position position="73"/>
    </location>
</feature>
<evidence type="ECO:0000256" key="5">
    <source>
        <dbReference type="ARBA" id="ARBA00023235"/>
    </source>
</evidence>
<keyword evidence="3 8" id="KW-0133">Cell shape</keyword>
<dbReference type="RefSeq" id="WP_012646452.1">
    <property type="nucleotide sequence ID" value="NC_011979.1"/>
</dbReference>
<reference evidence="9 10" key="1">
    <citation type="submission" date="2009-01" db="EMBL/GenBank/DDBJ databases">
        <title>Complete sequence of Geobacter sp. FRC-32.</title>
        <authorList>
            <consortium name="US DOE Joint Genome Institute"/>
            <person name="Lucas S."/>
            <person name="Copeland A."/>
            <person name="Lapidus A."/>
            <person name="Glavina del Rio T."/>
            <person name="Dalin E."/>
            <person name="Tice H."/>
            <person name="Bruce D."/>
            <person name="Goodwin L."/>
            <person name="Pitluck S."/>
            <person name="Saunders E."/>
            <person name="Brettin T."/>
            <person name="Detter J.C."/>
            <person name="Han C."/>
            <person name="Larimer F."/>
            <person name="Land M."/>
            <person name="Hauser L."/>
            <person name="Kyrpides N."/>
            <person name="Ovchinnikova G."/>
            <person name="Kostka J."/>
            <person name="Richardson P."/>
        </authorList>
    </citation>
    <scope>NUCLEOTIDE SEQUENCE [LARGE SCALE GENOMIC DNA]</scope>
    <source>
        <strain evidence="10">DSM 22248 / JCM 15807 / FRC-32</strain>
    </source>
</reference>
<dbReference type="NCBIfam" id="TIGR00067">
    <property type="entry name" value="glut_race"/>
    <property type="match status" value="1"/>
</dbReference>
<dbReference type="eggNOG" id="COG0796">
    <property type="taxonomic scope" value="Bacteria"/>
</dbReference>
<keyword evidence="10" id="KW-1185">Reference proteome</keyword>
<dbReference type="EC" id="5.1.1.3" evidence="2 8"/>
<evidence type="ECO:0000256" key="1">
    <source>
        <dbReference type="ARBA" id="ARBA00001602"/>
    </source>
</evidence>
<comment type="function">
    <text evidence="8">Provides the (R)-glutamate required for cell wall biosynthesis.</text>
</comment>
<comment type="similarity">
    <text evidence="8">Belongs to the aspartate/glutamate racemases family.</text>
</comment>
<sequence length="283" mass="30435">MAWKAIGVFDSGVGGLTVLKEIMKVLPQEDTIYLGDTARVPYGTKSPETVVRYSRQITSFLVSRDIKMLVVACNTASAVSLTALKKEFSIPIVGVIEPGARRAAAVTRSGKVGVIGTAGTIKSSAYAKAIKRINPGIEVVTRACPLFVPLAEEGWIDNEIARLTAQTYLKGLKEESVDTLVLGCTHYPILKGIIAEVMGDGVTLVDSAEETAFTVAEILGKKSLLRPTSEKGNHHFFVTDVPAGFIRVGSRFLGERLGDVYQVNLDDEAHEEEQAGEDKQTAP</sequence>
<feature type="binding site" evidence="8">
    <location>
        <begin position="185"/>
        <end position="186"/>
    </location>
    <ligand>
        <name>substrate</name>
    </ligand>
</feature>
<dbReference type="FunFam" id="3.40.50.1860:FF:000002">
    <property type="entry name" value="Glutamate racemase"/>
    <property type="match status" value="1"/>
</dbReference>
<dbReference type="GO" id="GO:0071555">
    <property type="term" value="P:cell wall organization"/>
    <property type="evidence" value="ECO:0007669"/>
    <property type="project" value="UniProtKB-KW"/>
</dbReference>
<dbReference type="PROSITE" id="PS00923">
    <property type="entry name" value="ASP_GLU_RACEMASE_1"/>
    <property type="match status" value="1"/>
</dbReference>
<dbReference type="HAMAP" id="MF_00258">
    <property type="entry name" value="Glu_racemase"/>
    <property type="match status" value="1"/>
</dbReference>
<dbReference type="GO" id="GO:0008881">
    <property type="term" value="F:glutamate racemase activity"/>
    <property type="evidence" value="ECO:0007669"/>
    <property type="project" value="UniProtKB-UniRule"/>
</dbReference>
<evidence type="ECO:0000313" key="9">
    <source>
        <dbReference type="EMBL" id="ACM19723.1"/>
    </source>
</evidence>
<feature type="binding site" evidence="8">
    <location>
        <begin position="10"/>
        <end position="11"/>
    </location>
    <ligand>
        <name>substrate</name>
    </ligand>
</feature>
<dbReference type="STRING" id="316067.Geob_1363"/>
<dbReference type="EMBL" id="CP001390">
    <property type="protein sequence ID" value="ACM19723.1"/>
    <property type="molecule type" value="Genomic_DNA"/>
</dbReference>
<dbReference type="KEGG" id="geo:Geob_1363"/>
<dbReference type="InterPro" id="IPR018187">
    <property type="entry name" value="Asp/Glu_racemase_AS_1"/>
</dbReference>
<dbReference type="GO" id="GO:0008360">
    <property type="term" value="P:regulation of cell shape"/>
    <property type="evidence" value="ECO:0007669"/>
    <property type="project" value="UniProtKB-KW"/>
</dbReference>
<dbReference type="GO" id="GO:0009252">
    <property type="term" value="P:peptidoglycan biosynthetic process"/>
    <property type="evidence" value="ECO:0007669"/>
    <property type="project" value="UniProtKB-UniRule"/>
</dbReference>
<dbReference type="OrthoDB" id="9801055at2"/>
<dbReference type="Proteomes" id="UP000007721">
    <property type="component" value="Chromosome"/>
</dbReference>
<dbReference type="UniPathway" id="UPA00219"/>
<evidence type="ECO:0000256" key="4">
    <source>
        <dbReference type="ARBA" id="ARBA00022984"/>
    </source>
</evidence>
<dbReference type="InterPro" id="IPR004391">
    <property type="entry name" value="Glu_race"/>
</dbReference>
<evidence type="ECO:0000313" key="10">
    <source>
        <dbReference type="Proteomes" id="UP000007721"/>
    </source>
</evidence>
<dbReference type="Gene3D" id="3.40.50.1860">
    <property type="match status" value="2"/>
</dbReference>
<accession>B9M4J7</accession>
<proteinExistence type="inferred from homology"/>
<evidence type="ECO:0000256" key="3">
    <source>
        <dbReference type="ARBA" id="ARBA00022960"/>
    </source>
</evidence>
<dbReference type="PROSITE" id="PS00924">
    <property type="entry name" value="ASP_GLU_RACEMASE_2"/>
    <property type="match status" value="1"/>
</dbReference>
<gene>
    <name evidence="8 9" type="primary">murI</name>
    <name evidence="9" type="ordered locus">Geob_1363</name>
</gene>
<comment type="catalytic activity">
    <reaction evidence="1 8">
        <text>L-glutamate = D-glutamate</text>
        <dbReference type="Rhea" id="RHEA:12813"/>
        <dbReference type="ChEBI" id="CHEBI:29985"/>
        <dbReference type="ChEBI" id="CHEBI:29986"/>
        <dbReference type="EC" id="5.1.1.3"/>
    </reaction>
</comment>
<feature type="binding site" evidence="8">
    <location>
        <begin position="74"/>
        <end position="75"/>
    </location>
    <ligand>
        <name>substrate</name>
    </ligand>
</feature>
<keyword evidence="5 8" id="KW-0413">Isomerase</keyword>
<comment type="pathway">
    <text evidence="8">Cell wall biogenesis; peptidoglycan biosynthesis.</text>
</comment>
<name>B9M4J7_GEODF</name>
<evidence type="ECO:0000256" key="6">
    <source>
        <dbReference type="ARBA" id="ARBA00023316"/>
    </source>
</evidence>
<organism evidence="9 10">
    <name type="scientific">Geotalea daltonii (strain DSM 22248 / JCM 15807 / FRC-32)</name>
    <name type="common">Geobacter daltonii</name>
    <dbReference type="NCBI Taxonomy" id="316067"/>
    <lineage>
        <taxon>Bacteria</taxon>
        <taxon>Pseudomonadati</taxon>
        <taxon>Thermodesulfobacteriota</taxon>
        <taxon>Desulfuromonadia</taxon>
        <taxon>Geobacterales</taxon>
        <taxon>Geobacteraceae</taxon>
        <taxon>Geotalea</taxon>
    </lineage>
</organism>
<dbReference type="AlphaFoldDB" id="B9M4J7"/>
<dbReference type="InterPro" id="IPR001920">
    <property type="entry name" value="Asp/Glu_race"/>
</dbReference>
<dbReference type="SUPFAM" id="SSF53681">
    <property type="entry name" value="Aspartate/glutamate racemase"/>
    <property type="match status" value="2"/>
</dbReference>
<evidence type="ECO:0000256" key="8">
    <source>
        <dbReference type="HAMAP-Rule" id="MF_00258"/>
    </source>
</evidence>
<feature type="binding site" evidence="8">
    <location>
        <begin position="42"/>
        <end position="43"/>
    </location>
    <ligand>
        <name>substrate</name>
    </ligand>
</feature>
<protein>
    <recommendedName>
        <fullName evidence="7 8">Glutamate racemase</fullName>
        <ecNumber evidence="2 8">5.1.1.3</ecNumber>
    </recommendedName>
</protein>
<dbReference type="InterPro" id="IPR015942">
    <property type="entry name" value="Asp/Glu/hydantoin_racemase"/>
</dbReference>